<dbReference type="InterPro" id="IPR027267">
    <property type="entry name" value="AH/BAR_dom_sf"/>
</dbReference>
<dbReference type="Gene3D" id="1.20.1270.60">
    <property type="entry name" value="Arfaptin homology (AH) domain/BAR domain"/>
    <property type="match status" value="1"/>
</dbReference>
<dbReference type="SUPFAM" id="SSF103657">
    <property type="entry name" value="BAR/IMD domain-like"/>
    <property type="match status" value="1"/>
</dbReference>
<dbReference type="GO" id="GO:0005654">
    <property type="term" value="C:nucleoplasm"/>
    <property type="evidence" value="ECO:0007669"/>
    <property type="project" value="TreeGrafter"/>
</dbReference>
<dbReference type="Ensembl" id="ENSMALT00000011919.1">
    <property type="protein sequence ID" value="ENSMALP00000011670.1"/>
    <property type="gene ID" value="ENSMALG00000008305.1"/>
</dbReference>
<dbReference type="GO" id="GO:0005829">
    <property type="term" value="C:cytosol"/>
    <property type="evidence" value="ECO:0007669"/>
    <property type="project" value="TreeGrafter"/>
</dbReference>
<sequence length="133" mass="14539">MSAMNSDRLHRSTLGIYSSLMDELNPSLQKLVSLGNSYVQAFKALAVTSEAYFSALSQIGEKAFYTMSSSSLGDVLIQISESQRRLTLELEGVVSSTNTNLSITTFKRGPFSCVFNTIVYFVLVPLVRYGGSS</sequence>
<dbReference type="PROSITE" id="PS51338">
    <property type="entry name" value="IMD"/>
    <property type="match status" value="1"/>
</dbReference>
<dbReference type="GO" id="GO:0007009">
    <property type="term" value="P:plasma membrane organization"/>
    <property type="evidence" value="ECO:0007669"/>
    <property type="project" value="InterPro"/>
</dbReference>
<dbReference type="Pfam" id="PF08397">
    <property type="entry name" value="IMD"/>
    <property type="match status" value="1"/>
</dbReference>
<dbReference type="AlphaFoldDB" id="A0A3Q3J4T6"/>
<evidence type="ECO:0000313" key="3">
    <source>
        <dbReference type="Proteomes" id="UP000261600"/>
    </source>
</evidence>
<name>A0A3Q3J4T6_MONAL</name>
<dbReference type="PANTHER" id="PTHR14206:SF5">
    <property type="entry name" value="BRAIN-SPECIFIC ANGIOGENESIS INHIBITOR 1-ASSOCIATED PROTEIN 2-LIKE PROTEIN 2"/>
    <property type="match status" value="1"/>
</dbReference>
<dbReference type="GO" id="GO:0051017">
    <property type="term" value="P:actin filament bundle assembly"/>
    <property type="evidence" value="ECO:0007669"/>
    <property type="project" value="TreeGrafter"/>
</dbReference>
<evidence type="ECO:0000313" key="2">
    <source>
        <dbReference type="Ensembl" id="ENSMALP00000011670.1"/>
    </source>
</evidence>
<reference evidence="2" key="1">
    <citation type="submission" date="2025-08" db="UniProtKB">
        <authorList>
            <consortium name="Ensembl"/>
        </authorList>
    </citation>
    <scope>IDENTIFICATION</scope>
</reference>
<dbReference type="GO" id="GO:0051764">
    <property type="term" value="P:actin crosslink formation"/>
    <property type="evidence" value="ECO:0007669"/>
    <property type="project" value="TreeGrafter"/>
</dbReference>
<dbReference type="InterPro" id="IPR027681">
    <property type="entry name" value="IRSp53/IRTKS/Pinkbar"/>
</dbReference>
<evidence type="ECO:0000259" key="1">
    <source>
        <dbReference type="PROSITE" id="PS51338"/>
    </source>
</evidence>
<keyword evidence="3" id="KW-1185">Reference proteome</keyword>
<protein>
    <recommendedName>
        <fullName evidence="1">IMD domain-containing protein</fullName>
    </recommendedName>
</protein>
<reference evidence="2" key="2">
    <citation type="submission" date="2025-09" db="UniProtKB">
        <authorList>
            <consortium name="Ensembl"/>
        </authorList>
    </citation>
    <scope>IDENTIFICATION</scope>
</reference>
<feature type="domain" description="IMD" evidence="1">
    <location>
        <begin position="1"/>
        <end position="96"/>
    </location>
</feature>
<accession>A0A3Q3J4T6</accession>
<proteinExistence type="predicted"/>
<dbReference type="PANTHER" id="PTHR14206">
    <property type="entry name" value="BRAIN-SPECIFIC ANGIOGENESIS INHIBITOR 1-ASSOCIATED PROTEIN 2"/>
    <property type="match status" value="1"/>
</dbReference>
<dbReference type="STRING" id="43700.ENSMALP00000011670"/>
<dbReference type="Proteomes" id="UP000261600">
    <property type="component" value="Unplaced"/>
</dbReference>
<dbReference type="GO" id="GO:0030838">
    <property type="term" value="P:positive regulation of actin filament polymerization"/>
    <property type="evidence" value="ECO:0007669"/>
    <property type="project" value="TreeGrafter"/>
</dbReference>
<dbReference type="InterPro" id="IPR013606">
    <property type="entry name" value="I-BAR_dom"/>
</dbReference>
<organism evidence="2 3">
    <name type="scientific">Monopterus albus</name>
    <name type="common">Swamp eel</name>
    <dbReference type="NCBI Taxonomy" id="43700"/>
    <lineage>
        <taxon>Eukaryota</taxon>
        <taxon>Metazoa</taxon>
        <taxon>Chordata</taxon>
        <taxon>Craniata</taxon>
        <taxon>Vertebrata</taxon>
        <taxon>Euteleostomi</taxon>
        <taxon>Actinopterygii</taxon>
        <taxon>Neopterygii</taxon>
        <taxon>Teleostei</taxon>
        <taxon>Neoteleostei</taxon>
        <taxon>Acanthomorphata</taxon>
        <taxon>Anabantaria</taxon>
        <taxon>Synbranchiformes</taxon>
        <taxon>Synbranchidae</taxon>
        <taxon>Monopterus</taxon>
    </lineage>
</organism>